<reference evidence="1 2" key="1">
    <citation type="journal article" date="2013" name="PLoS Genet.">
        <title>The genome and development-dependent transcriptomes of Pyronema confluens: a window into fungal evolution.</title>
        <authorList>
            <person name="Traeger S."/>
            <person name="Altegoer F."/>
            <person name="Freitag M."/>
            <person name="Gabaldon T."/>
            <person name="Kempken F."/>
            <person name="Kumar A."/>
            <person name="Marcet-Houben M."/>
            <person name="Poggeler S."/>
            <person name="Stajich J.E."/>
            <person name="Nowrousian M."/>
        </authorList>
    </citation>
    <scope>NUCLEOTIDE SEQUENCE [LARGE SCALE GENOMIC DNA]</scope>
    <source>
        <strain evidence="2">CBS 100304</strain>
        <tissue evidence="1">Vegetative mycelium</tissue>
    </source>
</reference>
<organism evidence="1 2">
    <name type="scientific">Pyronema omphalodes (strain CBS 100304)</name>
    <name type="common">Pyronema confluens</name>
    <dbReference type="NCBI Taxonomy" id="1076935"/>
    <lineage>
        <taxon>Eukaryota</taxon>
        <taxon>Fungi</taxon>
        <taxon>Dikarya</taxon>
        <taxon>Ascomycota</taxon>
        <taxon>Pezizomycotina</taxon>
        <taxon>Pezizomycetes</taxon>
        <taxon>Pezizales</taxon>
        <taxon>Pyronemataceae</taxon>
        <taxon>Pyronema</taxon>
    </lineage>
</organism>
<dbReference type="Proteomes" id="UP000018144">
    <property type="component" value="Unassembled WGS sequence"/>
</dbReference>
<evidence type="ECO:0000313" key="2">
    <source>
        <dbReference type="Proteomes" id="UP000018144"/>
    </source>
</evidence>
<name>U4LC79_PYROM</name>
<keyword evidence="2" id="KW-1185">Reference proteome</keyword>
<accession>U4LC79</accession>
<dbReference type="EMBL" id="HF936646">
    <property type="protein sequence ID" value="CCX17438.1"/>
    <property type="molecule type" value="Genomic_DNA"/>
</dbReference>
<protein>
    <submittedName>
        <fullName evidence="1">Uncharacterized protein</fullName>
    </submittedName>
</protein>
<gene>
    <name evidence="1" type="ORF">PCON_04442</name>
</gene>
<dbReference type="AlphaFoldDB" id="U4LC79"/>
<sequence length="30" mass="3690">MRFLERLDEAKSEYEGIKRRMMRMDTGALR</sequence>
<proteinExistence type="predicted"/>
<evidence type="ECO:0000313" key="1">
    <source>
        <dbReference type="EMBL" id="CCX17438.1"/>
    </source>
</evidence>